<feature type="transmembrane region" description="Helical" evidence="2">
    <location>
        <begin position="302"/>
        <end position="323"/>
    </location>
</feature>
<feature type="transmembrane region" description="Helical" evidence="2">
    <location>
        <begin position="482"/>
        <end position="509"/>
    </location>
</feature>
<dbReference type="OrthoDB" id="106980at2157"/>
<gene>
    <name evidence="3" type="ORF">SAMN05216226_1068</name>
</gene>
<evidence type="ECO:0000256" key="2">
    <source>
        <dbReference type="SAM" id="Phobius"/>
    </source>
</evidence>
<feature type="transmembrane region" description="Helical" evidence="2">
    <location>
        <begin position="410"/>
        <end position="432"/>
    </location>
</feature>
<protein>
    <submittedName>
        <fullName evidence="3">ABC-2 family transporter protein</fullName>
    </submittedName>
</protein>
<feature type="transmembrane region" description="Helical" evidence="2">
    <location>
        <begin position="329"/>
        <end position="353"/>
    </location>
</feature>
<name>A0A1G8V5N1_9EURY</name>
<dbReference type="GO" id="GO:0140359">
    <property type="term" value="F:ABC-type transporter activity"/>
    <property type="evidence" value="ECO:0007669"/>
    <property type="project" value="InterPro"/>
</dbReference>
<dbReference type="EMBL" id="FNFC01000006">
    <property type="protein sequence ID" value="SDJ61299.1"/>
    <property type="molecule type" value="Genomic_DNA"/>
</dbReference>
<feature type="compositionally biased region" description="Gly residues" evidence="1">
    <location>
        <begin position="219"/>
        <end position="229"/>
    </location>
</feature>
<feature type="region of interest" description="Disordered" evidence="1">
    <location>
        <begin position="151"/>
        <end position="240"/>
    </location>
</feature>
<keyword evidence="4" id="KW-1185">Reference proteome</keyword>
<keyword evidence="2" id="KW-0812">Transmembrane</keyword>
<feature type="transmembrane region" description="Helical" evidence="2">
    <location>
        <begin position="596"/>
        <end position="620"/>
    </location>
</feature>
<sequence length="651" mass="68315">MRPRKLLRIARWEVTKNAGGIDRRTVGIALVALALFGLVVPFIISGDTGLDDGLYRVSVDEESPYYDVVDSEGAFVIREGGERAVSRSEVELYIGDGEIVYAESRKGIAAYGQLQSAVSRYNNRQLRQELNQTAAFPVSVVLEYRQQSALGDGLRLGGDSGGTDDSDDEDGSTGQTDGSDGGESGESDGSEAGDTSTDQPDDGEPDGPATDRETTTDTGGSGGPIGGFGASFTEDSISGSPSDINPPFPFQSLVLAFLVIIPMNFLIQAYGSTILSERTNRRGELLLVSPVSRFDIIGGKTLPYFVGGMAVEVAIIAGLFVLVNGQLGGPVSVLAVMPLVLLFLGATFLGAMFARSFKELTFVTVTITVTLTSYAFVPAIFTDVGAVALISPLTLLVRELQGEAISLAEFVFSTTPPLLCAGVFFGLGAGLYREEDMFDQRSLRGRVLDALVGPIPVRGKPGGFTARLNGLLPVDVTPLRQYLAVGGLTAALIPFVFVVQLLAIALLFALGEISVVLILVVVAVVEELAKSLHIYAGYTHRRFASGRRRAVLLGVASGVGFFLGEKIALLAQLVGLPDLAVGEAGLQGGIIPGPPVLTVLLFLLAPLALHVVTAGISAVGASRSKRAYVVAVGTAMLVHLAYNLTVVVSVV</sequence>
<evidence type="ECO:0000313" key="3">
    <source>
        <dbReference type="EMBL" id="SDJ61299.1"/>
    </source>
</evidence>
<keyword evidence="2" id="KW-1133">Transmembrane helix</keyword>
<dbReference type="Proteomes" id="UP000198856">
    <property type="component" value="Unassembled WGS sequence"/>
</dbReference>
<evidence type="ECO:0000313" key="4">
    <source>
        <dbReference type="Proteomes" id="UP000198856"/>
    </source>
</evidence>
<proteinExistence type="predicted"/>
<keyword evidence="2" id="KW-0472">Membrane</keyword>
<feature type="transmembrane region" description="Helical" evidence="2">
    <location>
        <begin position="26"/>
        <end position="44"/>
    </location>
</feature>
<feature type="transmembrane region" description="Helical" evidence="2">
    <location>
        <begin position="627"/>
        <end position="650"/>
    </location>
</feature>
<evidence type="ECO:0000256" key="1">
    <source>
        <dbReference type="SAM" id="MobiDB-lite"/>
    </source>
</evidence>
<feature type="transmembrane region" description="Helical" evidence="2">
    <location>
        <begin position="250"/>
        <end position="271"/>
    </location>
</feature>
<reference evidence="3 4" key="1">
    <citation type="submission" date="2016-10" db="EMBL/GenBank/DDBJ databases">
        <authorList>
            <person name="de Groot N.N."/>
        </authorList>
    </citation>
    <scope>NUCLEOTIDE SEQUENCE [LARGE SCALE GENOMIC DNA]</scope>
    <source>
        <strain evidence="3 4">IBRC-M10015</strain>
    </source>
</reference>
<feature type="compositionally biased region" description="Acidic residues" evidence="1">
    <location>
        <begin position="162"/>
        <end position="171"/>
    </location>
</feature>
<dbReference type="AlphaFoldDB" id="A0A1G8V5N1"/>
<dbReference type="GO" id="GO:0005886">
    <property type="term" value="C:plasma membrane"/>
    <property type="evidence" value="ECO:0007669"/>
    <property type="project" value="UniProtKB-SubCell"/>
</dbReference>
<organism evidence="3 4">
    <name type="scientific">Halovenus aranensis</name>
    <dbReference type="NCBI Taxonomy" id="890420"/>
    <lineage>
        <taxon>Archaea</taxon>
        <taxon>Methanobacteriati</taxon>
        <taxon>Methanobacteriota</taxon>
        <taxon>Stenosarchaea group</taxon>
        <taxon>Halobacteria</taxon>
        <taxon>Halobacteriales</taxon>
        <taxon>Haloarculaceae</taxon>
        <taxon>Halovenus</taxon>
    </lineage>
</organism>
<feature type="transmembrane region" description="Helical" evidence="2">
    <location>
        <begin position="550"/>
        <end position="576"/>
    </location>
</feature>
<feature type="transmembrane region" description="Helical" evidence="2">
    <location>
        <begin position="360"/>
        <end position="390"/>
    </location>
</feature>
<accession>A0A1G8V5N1</accession>
<dbReference type="STRING" id="890420.SAMN05216226_1068"/>
<dbReference type="RefSeq" id="WP_092701286.1">
    <property type="nucleotide sequence ID" value="NZ_FNFC01000006.1"/>
</dbReference>